<evidence type="ECO:0000256" key="3">
    <source>
        <dbReference type="PROSITE-ProRule" id="PRU00339"/>
    </source>
</evidence>
<dbReference type="PANTHER" id="PTHR22904">
    <property type="entry name" value="TPR REPEAT CONTAINING PROTEIN"/>
    <property type="match status" value="1"/>
</dbReference>
<feature type="repeat" description="TPR" evidence="3">
    <location>
        <begin position="287"/>
        <end position="320"/>
    </location>
</feature>
<keyword evidence="1" id="KW-0677">Repeat</keyword>
<protein>
    <submittedName>
        <fullName evidence="5">Tetratricopeptide repeat circadian expression</fullName>
    </submittedName>
</protein>
<proteinExistence type="predicted"/>
<reference evidence="6" key="1">
    <citation type="journal article" date="2015" name="PLoS Genet.">
        <title>Genome Sequence and Transcriptome Analyses of Chrysochromulina tobin: Metabolic Tools for Enhanced Algal Fitness in the Prominent Order Prymnesiales (Haptophyceae).</title>
        <authorList>
            <person name="Hovde B.T."/>
            <person name="Deodato C.R."/>
            <person name="Hunsperger H.M."/>
            <person name="Ryken S.A."/>
            <person name="Yost W."/>
            <person name="Jha R.K."/>
            <person name="Patterson J."/>
            <person name="Monnat R.J. Jr."/>
            <person name="Barlow S.B."/>
            <person name="Starkenburg S.R."/>
            <person name="Cattolico R.A."/>
        </authorList>
    </citation>
    <scope>NUCLEOTIDE SEQUENCE</scope>
    <source>
        <strain evidence="6">CCMP291</strain>
    </source>
</reference>
<evidence type="ECO:0000313" key="5">
    <source>
        <dbReference type="EMBL" id="KOO31559.1"/>
    </source>
</evidence>
<dbReference type="Proteomes" id="UP000037460">
    <property type="component" value="Unassembled WGS sequence"/>
</dbReference>
<organism evidence="5 6">
    <name type="scientific">Chrysochromulina tobinii</name>
    <dbReference type="NCBI Taxonomy" id="1460289"/>
    <lineage>
        <taxon>Eukaryota</taxon>
        <taxon>Haptista</taxon>
        <taxon>Haptophyta</taxon>
        <taxon>Prymnesiophyceae</taxon>
        <taxon>Prymnesiales</taxon>
        <taxon>Chrysochromulinaceae</taxon>
        <taxon>Chrysochromulina</taxon>
    </lineage>
</organism>
<evidence type="ECO:0000256" key="2">
    <source>
        <dbReference type="ARBA" id="ARBA00022803"/>
    </source>
</evidence>
<dbReference type="Gene3D" id="1.25.40.10">
    <property type="entry name" value="Tetratricopeptide repeat domain"/>
    <property type="match status" value="1"/>
</dbReference>
<dbReference type="GO" id="GO:0051879">
    <property type="term" value="F:Hsp90 protein binding"/>
    <property type="evidence" value="ECO:0007669"/>
    <property type="project" value="TreeGrafter"/>
</dbReference>
<comment type="caution">
    <text evidence="5">The sequence shown here is derived from an EMBL/GenBank/DDBJ whole genome shotgun (WGS) entry which is preliminary data.</text>
</comment>
<dbReference type="PANTHER" id="PTHR22904:SF523">
    <property type="entry name" value="STRESS-INDUCED-PHOSPHOPROTEIN 1"/>
    <property type="match status" value="1"/>
</dbReference>
<dbReference type="InterPro" id="IPR019734">
    <property type="entry name" value="TPR_rpt"/>
</dbReference>
<dbReference type="SMART" id="SM00028">
    <property type="entry name" value="TPR"/>
    <property type="match status" value="2"/>
</dbReference>
<dbReference type="SUPFAM" id="SSF48452">
    <property type="entry name" value="TPR-like"/>
    <property type="match status" value="1"/>
</dbReference>
<evidence type="ECO:0000256" key="4">
    <source>
        <dbReference type="SAM" id="MobiDB-lite"/>
    </source>
</evidence>
<gene>
    <name evidence="5" type="ORF">Ctob_013846</name>
</gene>
<evidence type="ECO:0000256" key="1">
    <source>
        <dbReference type="ARBA" id="ARBA00022737"/>
    </source>
</evidence>
<feature type="region of interest" description="Disordered" evidence="4">
    <location>
        <begin position="412"/>
        <end position="450"/>
    </location>
</feature>
<accession>A0A0M0JYB7</accession>
<feature type="compositionally biased region" description="Basic and acidic residues" evidence="4">
    <location>
        <begin position="414"/>
        <end position="435"/>
    </location>
</feature>
<dbReference type="InterPro" id="IPR011990">
    <property type="entry name" value="TPR-like_helical_dom_sf"/>
</dbReference>
<sequence length="611" mass="66442">MSSSSITETLDYLRSHGIPCACTLRLNFDDLGTSKLSSFLSEHGGADSSRGHAVHIAHDDNDTFDCQGSSDGSGGSDDEDERDSSVFAIGAMGWLSRCEERAAQLLRASPSRSIYLRYSEANGRIGLMLRRLPLLMVSMRCASDGRVEIESARLRGRGPLSSSSDEVVQPKAHLGEGTGADVVRRVPATLDDWAASLLWMLLKVRWTESDGRRLRVASDAARALAGRAGCPCTVQLGLEFVFGPPSQDLCPEGRNAFASAQATAVTPSANERRAELESQTTEAIGPGAAFKDEGNEFFKQGEHLKAAASYTKAIKAEPLNHVYYSNRSQAFLKLSKITKAVEDADKCIQLAPDFVKGYHRKAAALAALNDEEKKDEACTVLLCAIDRGLDSNELVRLGLQIKGKAFAAQVAARRKGEPEEEKKENEEPKKTEPAAKKAAPAKAPAAEATGKTHLYDLDPESFAGLMIKDVFTEVIEKKAVPTIAYLQPGRPKAGMAEEPGLAGVGIENAFDSPQTLTQCADFLRKHITENDYQSAMIVVRKGHMAFPLVWKDKGDKWPCDPKKDGVLMQLEARGARAMFFTELTKEKGKYSIGETHQIDADEFAMLPRLFG</sequence>
<dbReference type="OrthoDB" id="2423701at2759"/>
<keyword evidence="6" id="KW-1185">Reference proteome</keyword>
<dbReference type="PROSITE" id="PS50005">
    <property type="entry name" value="TPR"/>
    <property type="match status" value="1"/>
</dbReference>
<keyword evidence="2 3" id="KW-0802">TPR repeat</keyword>
<dbReference type="AlphaFoldDB" id="A0A0M0JYB7"/>
<evidence type="ECO:0000313" key="6">
    <source>
        <dbReference type="Proteomes" id="UP000037460"/>
    </source>
</evidence>
<dbReference type="EMBL" id="JWZX01001987">
    <property type="protein sequence ID" value="KOO31559.1"/>
    <property type="molecule type" value="Genomic_DNA"/>
</dbReference>
<name>A0A0M0JYB7_9EUKA</name>
<feature type="compositionally biased region" description="Low complexity" evidence="4">
    <location>
        <begin position="436"/>
        <end position="450"/>
    </location>
</feature>